<dbReference type="Pfam" id="PF08378">
    <property type="entry name" value="NERD"/>
    <property type="match status" value="1"/>
</dbReference>
<protein>
    <submittedName>
        <fullName evidence="2">NERD domain-containing protein</fullName>
    </submittedName>
</protein>
<sequence length="328" mass="38004">MKESDILIIKTWKKSIELLKLEALLRRLSKSHPKRQLVEKDYAIKSAGFRGELSLDYPLGFLPEKDYLIFHNIRLKFNDNYFQIDTLLISPKFILILESKNISGILEFDHLNKQLIRTFNDSINVYPDPVQQVKLQRFQLGSWLELNKITTIPIKTHVVVTNPNSLIRIVPRNTYYQKKIIRSTILFERIKELSTQFNNDLLSRKEIRKLSNLLLKLDTPLNPDILKTYQINPNDLVKGVHCPSCDTIPMARVRGSFLCPQCTTISKDAYLASLSDYALLVKPTITNTEMREFLLIHSASIVKKMLATLNLSYTGTTKDRRYHLPSNE</sequence>
<feature type="domain" description="NERD" evidence="1">
    <location>
        <begin position="47"/>
        <end position="163"/>
    </location>
</feature>
<evidence type="ECO:0000313" key="3">
    <source>
        <dbReference type="Proteomes" id="UP001516662"/>
    </source>
</evidence>
<keyword evidence="3" id="KW-1185">Reference proteome</keyword>
<dbReference type="Proteomes" id="UP001516662">
    <property type="component" value="Unassembled WGS sequence"/>
</dbReference>
<dbReference type="RefSeq" id="WP_193534914.1">
    <property type="nucleotide sequence ID" value="NZ_JADCLJ010000009.1"/>
</dbReference>
<proteinExistence type="predicted"/>
<name>A0ABR9QG08_9BACI</name>
<organism evidence="2 3">
    <name type="scientific">Litchfieldia luteola</name>
    <dbReference type="NCBI Taxonomy" id="682179"/>
    <lineage>
        <taxon>Bacteria</taxon>
        <taxon>Bacillati</taxon>
        <taxon>Bacillota</taxon>
        <taxon>Bacilli</taxon>
        <taxon>Bacillales</taxon>
        <taxon>Bacillaceae</taxon>
        <taxon>Litchfieldia</taxon>
    </lineage>
</organism>
<accession>A0ABR9QG08</accession>
<gene>
    <name evidence="2" type="ORF">IMZ08_05075</name>
</gene>
<dbReference type="InterPro" id="IPR011528">
    <property type="entry name" value="NERD"/>
</dbReference>
<comment type="caution">
    <text evidence="2">The sequence shown here is derived from an EMBL/GenBank/DDBJ whole genome shotgun (WGS) entry which is preliminary data.</text>
</comment>
<dbReference type="EMBL" id="JADCLJ010000009">
    <property type="protein sequence ID" value="MBE4907435.1"/>
    <property type="molecule type" value="Genomic_DNA"/>
</dbReference>
<reference evidence="2 3" key="1">
    <citation type="submission" date="2020-10" db="EMBL/GenBank/DDBJ databases">
        <title>Bacillus sp. HD4P25, an endophyte from a halophyte.</title>
        <authorList>
            <person name="Sun J.-Q."/>
        </authorList>
    </citation>
    <scope>NUCLEOTIDE SEQUENCE [LARGE SCALE GENOMIC DNA]</scope>
    <source>
        <strain evidence="2 3">YIM 93174</strain>
    </source>
</reference>
<dbReference type="PROSITE" id="PS50965">
    <property type="entry name" value="NERD"/>
    <property type="match status" value="1"/>
</dbReference>
<evidence type="ECO:0000259" key="1">
    <source>
        <dbReference type="PROSITE" id="PS50965"/>
    </source>
</evidence>
<evidence type="ECO:0000313" key="2">
    <source>
        <dbReference type="EMBL" id="MBE4907435.1"/>
    </source>
</evidence>